<keyword evidence="2" id="KW-1185">Reference proteome</keyword>
<reference evidence="1 2" key="1">
    <citation type="journal article" date="2013" name="Genome Announc.">
        <title>Draft Genome Sequence of Rhizobium mesoamericanum STM3625, a Nitrogen-Fixing Symbiont of Mimosa pudica Isolated in French Guiana (South America).</title>
        <authorList>
            <person name="Moulin L."/>
            <person name="Mornico D."/>
            <person name="Melkonian R."/>
            <person name="Klonowska A."/>
        </authorList>
    </citation>
    <scope>NUCLEOTIDE SEQUENCE [LARGE SCALE GENOMIC DNA]</scope>
    <source>
        <strain evidence="1 2">STM3625</strain>
    </source>
</reference>
<comment type="caution">
    <text evidence="1">The sequence shown here is derived from an EMBL/GenBank/DDBJ whole genome shotgun (WGS) entry which is preliminary data.</text>
</comment>
<name>K0PYY5_9HYPH</name>
<dbReference type="STRING" id="1211777.BN77_p10481"/>
<evidence type="ECO:0000313" key="2">
    <source>
        <dbReference type="Proteomes" id="UP000009319"/>
    </source>
</evidence>
<organism evidence="1 2">
    <name type="scientific">Rhizobium mesoamericanum STM3625</name>
    <dbReference type="NCBI Taxonomy" id="1211777"/>
    <lineage>
        <taxon>Bacteria</taxon>
        <taxon>Pseudomonadati</taxon>
        <taxon>Pseudomonadota</taxon>
        <taxon>Alphaproteobacteria</taxon>
        <taxon>Hyphomicrobiales</taxon>
        <taxon>Rhizobiaceae</taxon>
        <taxon>Rhizobium/Agrobacterium group</taxon>
        <taxon>Rhizobium</taxon>
    </lineage>
</organism>
<dbReference type="EMBL" id="CANI01000043">
    <property type="protein sequence ID" value="CCM79228.1"/>
    <property type="molecule type" value="Genomic_DNA"/>
</dbReference>
<sequence length="41" mass="4551">MGAKVPKIRERTEIEVDLINPGMATFSNRAFDMAEKDANIA</sequence>
<proteinExistence type="predicted"/>
<dbReference type="AlphaFoldDB" id="K0PYY5"/>
<gene>
    <name evidence="1" type="ORF">BN77_p10481</name>
</gene>
<accession>K0PYY5</accession>
<dbReference type="HOGENOM" id="CLU_3275675_0_0_5"/>
<dbReference type="Proteomes" id="UP000009319">
    <property type="component" value="Unassembled WGS sequence"/>
</dbReference>
<evidence type="ECO:0000313" key="1">
    <source>
        <dbReference type="EMBL" id="CCM79228.1"/>
    </source>
</evidence>
<protein>
    <submittedName>
        <fullName evidence="1">Uncharacterized protein</fullName>
    </submittedName>
</protein>